<organism evidence="4 5">
    <name type="scientific">Clavelina lepadiformis</name>
    <name type="common">Light-bulb sea squirt</name>
    <name type="synonym">Ascidia lepadiformis</name>
    <dbReference type="NCBI Taxonomy" id="159417"/>
    <lineage>
        <taxon>Eukaryota</taxon>
        <taxon>Metazoa</taxon>
        <taxon>Chordata</taxon>
        <taxon>Tunicata</taxon>
        <taxon>Ascidiacea</taxon>
        <taxon>Aplousobranchia</taxon>
        <taxon>Clavelinidae</taxon>
        <taxon>Clavelina</taxon>
    </lineage>
</organism>
<dbReference type="PANTHER" id="PTHR10036">
    <property type="entry name" value="CD59 GLYCOPROTEIN"/>
    <property type="match status" value="1"/>
</dbReference>
<comment type="caution">
    <text evidence="4">The sequence shown here is derived from an EMBL/GenBank/DDBJ whole genome shotgun (WGS) entry which is preliminary data.</text>
</comment>
<accession>A0ABP0GMU5</accession>
<gene>
    <name evidence="4" type="ORF">CVLEPA_LOCUS26379</name>
</gene>
<sequence>MKRHIFGIIFIATTAVSCDALRCFQCEIRFSLDSPVDTCIGQNATTCPEEAKFCITNTSASIASTSDILGCHIGNNSFQDCRLAGDDEVHCSVTCDTDGCNSPYPTYEEVPPLGPDIVPPIPRIPPSLPPFSTDVQTSPIGPTNVIPPGVVPSFQPQPQPDTGDIGFLLGTDIIPPQTSPGVAPQPQTTAGIELERAVGELSCFQCSILNFDTLPFPLDECEGAFPRPCPATEDNYCVIITTTEPGISSVVRACDANIATTSCTTVGQVRTCAEYCSTGGCNSLEGIIQEATTVSDAGMQGGEGGGDGCAAKKVQISHFSLLNIVLDHATRTSGGSETINEASLFNKVIGLLKKLL</sequence>
<keyword evidence="2" id="KW-1015">Disulfide bond</keyword>
<evidence type="ECO:0000313" key="5">
    <source>
        <dbReference type="Proteomes" id="UP001642483"/>
    </source>
</evidence>
<evidence type="ECO:0000256" key="3">
    <source>
        <dbReference type="SAM" id="SignalP"/>
    </source>
</evidence>
<protein>
    <submittedName>
        <fullName evidence="4">Uncharacterized protein</fullName>
    </submittedName>
</protein>
<keyword evidence="1 3" id="KW-0732">Signal</keyword>
<feature type="signal peptide" evidence="3">
    <location>
        <begin position="1"/>
        <end position="20"/>
    </location>
</feature>
<name>A0ABP0GMU5_CLALP</name>
<evidence type="ECO:0000256" key="2">
    <source>
        <dbReference type="ARBA" id="ARBA00023157"/>
    </source>
</evidence>
<dbReference type="PANTHER" id="PTHR10036:SF3">
    <property type="entry name" value="PROTEIN SLEEPLESS-RELATED"/>
    <property type="match status" value="1"/>
</dbReference>
<dbReference type="EMBL" id="CAWYQH010000130">
    <property type="protein sequence ID" value="CAK8693050.1"/>
    <property type="molecule type" value="Genomic_DNA"/>
</dbReference>
<evidence type="ECO:0000256" key="1">
    <source>
        <dbReference type="ARBA" id="ARBA00022729"/>
    </source>
</evidence>
<feature type="chain" id="PRO_5045629221" evidence="3">
    <location>
        <begin position="21"/>
        <end position="356"/>
    </location>
</feature>
<dbReference type="PROSITE" id="PS51257">
    <property type="entry name" value="PROKAR_LIPOPROTEIN"/>
    <property type="match status" value="1"/>
</dbReference>
<keyword evidence="5" id="KW-1185">Reference proteome</keyword>
<reference evidence="4 5" key="1">
    <citation type="submission" date="2024-02" db="EMBL/GenBank/DDBJ databases">
        <authorList>
            <person name="Daric V."/>
            <person name="Darras S."/>
        </authorList>
    </citation>
    <scope>NUCLEOTIDE SEQUENCE [LARGE SCALE GENOMIC DNA]</scope>
</reference>
<evidence type="ECO:0000313" key="4">
    <source>
        <dbReference type="EMBL" id="CAK8693050.1"/>
    </source>
</evidence>
<dbReference type="Proteomes" id="UP001642483">
    <property type="component" value="Unassembled WGS sequence"/>
</dbReference>
<proteinExistence type="predicted"/>